<dbReference type="GO" id="GO:0005737">
    <property type="term" value="C:cytoplasm"/>
    <property type="evidence" value="ECO:0007669"/>
    <property type="project" value="TreeGrafter"/>
</dbReference>
<accession>A0A015K019</accession>
<dbReference type="InterPro" id="IPR052407">
    <property type="entry name" value="BTB_POZ_domain_cont_9"/>
</dbReference>
<dbReference type="InterPro" id="IPR011333">
    <property type="entry name" value="SKP1/BTB/POZ_sf"/>
</dbReference>
<dbReference type="Gene3D" id="3.30.710.10">
    <property type="entry name" value="Potassium Channel Kv1.1, Chain A"/>
    <property type="match status" value="1"/>
</dbReference>
<dbReference type="PANTHER" id="PTHR46306">
    <property type="entry name" value="BTB/POZ DOMAIN-CONTAINING PROTEIN 9"/>
    <property type="match status" value="1"/>
</dbReference>
<dbReference type="SUPFAM" id="SSF54695">
    <property type="entry name" value="POZ domain"/>
    <property type="match status" value="1"/>
</dbReference>
<dbReference type="Proteomes" id="UP000022910">
    <property type="component" value="Unassembled WGS sequence"/>
</dbReference>
<evidence type="ECO:0000259" key="1">
    <source>
        <dbReference type="PROSITE" id="PS50097"/>
    </source>
</evidence>
<comment type="caution">
    <text evidence="3">The sequence shown here is derived from an EMBL/GenBank/DDBJ whole genome shotgun (WGS) entry which is preliminary data.</text>
</comment>
<dbReference type="PROSITE" id="PS50097">
    <property type="entry name" value="BTB"/>
    <property type="match status" value="1"/>
</dbReference>
<keyword evidence="4" id="KW-1185">Reference proteome</keyword>
<feature type="domain" description="BTB" evidence="1">
    <location>
        <begin position="23"/>
        <end position="95"/>
    </location>
</feature>
<dbReference type="CDD" id="cd18186">
    <property type="entry name" value="BTB_POZ_ZBTB_KLHL-like"/>
    <property type="match status" value="1"/>
</dbReference>
<sequence>MSTQFFSKLSQNYIELLKDDEYYDVTIEVGEDPDVKIFRAHMNILCYRSPYLRRNLTSNKKNDYNLVHIKIPNISPEIFQFVLEYIYGGILSLNGQDTLDYLKILVAADELCLQELVNYLQKYLIENKSEWMKQHFGFTQQISSQSNNLLELQEFCTNLMIQSPEEIFKSFDFTSLSENSLISLVKSDDLQMKEVEVWEHVLKWGLAQNPTLIPDPITWTDDDFEKMHTTLQNFLLSIRFFHLSSKEFSHKVRPYQKLLNNRLYEDLLNFYLDPDSKSIYNIYRPRKIISTEQIIDSQIVDSSIVSTITSRIDKTAKSKFDYKFELLLRGSRDGFTPKKFHELCDGKHNTATFIKIKGTEEIIGGYNPLKWESYGEWAETKETFIFSFKNKNTEDTIISNVKYAEYALLYSIEYGPCFGSGIVICASSESVDYNYITCEWTSSYEKNIRETKDPFSMEDYEVFQIKRK</sequence>
<dbReference type="Pfam" id="PF00651">
    <property type="entry name" value="BTB"/>
    <property type="match status" value="1"/>
</dbReference>
<reference evidence="3 4" key="1">
    <citation type="submission" date="2014-02" db="EMBL/GenBank/DDBJ databases">
        <title>Single nucleus genome sequencing reveals high similarity among nuclei of an endomycorrhizal fungus.</title>
        <authorList>
            <person name="Lin K."/>
            <person name="Geurts R."/>
            <person name="Zhang Z."/>
            <person name="Limpens E."/>
            <person name="Saunders D.G."/>
            <person name="Mu D."/>
            <person name="Pang E."/>
            <person name="Cao H."/>
            <person name="Cha H."/>
            <person name="Lin T."/>
            <person name="Zhou Q."/>
            <person name="Shang Y."/>
            <person name="Li Y."/>
            <person name="Ivanov S."/>
            <person name="Sharma T."/>
            <person name="Velzen R.V."/>
            <person name="Ruijter N.D."/>
            <person name="Aanen D.K."/>
            <person name="Win J."/>
            <person name="Kamoun S."/>
            <person name="Bisseling T."/>
            <person name="Huang S."/>
        </authorList>
    </citation>
    <scope>NUCLEOTIDE SEQUENCE [LARGE SCALE GENOMIC DNA]</scope>
    <source>
        <strain evidence="4">DAOM197198w</strain>
    </source>
</reference>
<evidence type="ECO:0000259" key="2">
    <source>
        <dbReference type="PROSITE" id="PS51886"/>
    </source>
</evidence>
<dbReference type="InterPro" id="IPR000210">
    <property type="entry name" value="BTB/POZ_dom"/>
</dbReference>
<protein>
    <recommendedName>
        <fullName evidence="5">Kelch-like protein 17</fullName>
    </recommendedName>
</protein>
<dbReference type="AlphaFoldDB" id="A0A015K019"/>
<evidence type="ECO:0000313" key="3">
    <source>
        <dbReference type="EMBL" id="EXX52771.1"/>
    </source>
</evidence>
<dbReference type="Gene3D" id="1.25.40.420">
    <property type="match status" value="1"/>
</dbReference>
<dbReference type="InterPro" id="IPR011705">
    <property type="entry name" value="BACK"/>
</dbReference>
<feature type="domain" description="TLDc" evidence="2">
    <location>
        <begin position="298"/>
        <end position="466"/>
    </location>
</feature>
<dbReference type="HOGENOM" id="CLU_021542_0_2_1"/>
<dbReference type="Pfam" id="PF07707">
    <property type="entry name" value="BACK"/>
    <property type="match status" value="1"/>
</dbReference>
<dbReference type="SMART" id="SM00875">
    <property type="entry name" value="BACK"/>
    <property type="match status" value="1"/>
</dbReference>
<dbReference type="EMBL" id="JEMT01029218">
    <property type="protein sequence ID" value="EXX52771.1"/>
    <property type="molecule type" value="Genomic_DNA"/>
</dbReference>
<dbReference type="PROSITE" id="PS51886">
    <property type="entry name" value="TLDC"/>
    <property type="match status" value="1"/>
</dbReference>
<evidence type="ECO:0008006" key="5">
    <source>
        <dbReference type="Google" id="ProtNLM"/>
    </source>
</evidence>
<dbReference type="Pfam" id="PF07534">
    <property type="entry name" value="TLD"/>
    <property type="match status" value="1"/>
</dbReference>
<name>A0A015K019_RHIIW</name>
<dbReference type="InterPro" id="IPR006571">
    <property type="entry name" value="TLDc_dom"/>
</dbReference>
<proteinExistence type="predicted"/>
<organism evidence="3 4">
    <name type="scientific">Rhizophagus irregularis (strain DAOM 197198w)</name>
    <name type="common">Glomus intraradices</name>
    <dbReference type="NCBI Taxonomy" id="1432141"/>
    <lineage>
        <taxon>Eukaryota</taxon>
        <taxon>Fungi</taxon>
        <taxon>Fungi incertae sedis</taxon>
        <taxon>Mucoromycota</taxon>
        <taxon>Glomeromycotina</taxon>
        <taxon>Glomeromycetes</taxon>
        <taxon>Glomerales</taxon>
        <taxon>Glomeraceae</taxon>
        <taxon>Rhizophagus</taxon>
    </lineage>
</organism>
<dbReference type="PANTHER" id="PTHR46306:SF1">
    <property type="entry name" value="BTB_POZ DOMAIN-CONTAINING PROTEIN 9"/>
    <property type="match status" value="1"/>
</dbReference>
<dbReference type="SMART" id="SM00225">
    <property type="entry name" value="BTB"/>
    <property type="match status" value="1"/>
</dbReference>
<gene>
    <name evidence="3" type="ORF">RirG_250050</name>
</gene>
<evidence type="ECO:0000313" key="4">
    <source>
        <dbReference type="Proteomes" id="UP000022910"/>
    </source>
</evidence>